<dbReference type="EMBL" id="QUBR01000001">
    <property type="protein sequence ID" value="REK72175.1"/>
    <property type="molecule type" value="Genomic_DNA"/>
</dbReference>
<sequence>MRLRWFVVLGLVVAAVLFGTVVRDRAPLRAEFCVAKVGDTRAQLDLEQGRWVSLMAALAQQRGLPPRATTIAIATAFQESKIHNIDYGDRDSVGLFQQRPSQGWGTTAQLMDPHYAIGEFYDALVKVDGYQDMDINDAAQLVQRSGFPEAYAQHEDYARALASALRGYSPAAFTCQVNPTSIGSTTAVVEDVEKAFGDIRVVRDGDEASYPLSGRAADVDARGWAIAQYLVGQASSLGISEVSFDGRRWTSTDSAKGWVDDSAASSTVVRVSTN</sequence>
<dbReference type="AlphaFoldDB" id="A0A371P8F7"/>
<proteinExistence type="predicted"/>
<evidence type="ECO:0000313" key="3">
    <source>
        <dbReference type="Proteomes" id="UP000265581"/>
    </source>
</evidence>
<dbReference type="InterPro" id="IPR058593">
    <property type="entry name" value="ARB_07466-like_C"/>
</dbReference>
<dbReference type="Pfam" id="PF26571">
    <property type="entry name" value="VldE"/>
    <property type="match status" value="1"/>
</dbReference>
<comment type="caution">
    <text evidence="2">The sequence shown here is derived from an EMBL/GenBank/DDBJ whole genome shotgun (WGS) entry which is preliminary data.</text>
</comment>
<accession>A0A371P8F7</accession>
<evidence type="ECO:0000259" key="1">
    <source>
        <dbReference type="Pfam" id="PF26571"/>
    </source>
</evidence>
<reference evidence="2 3" key="1">
    <citation type="submission" date="2018-08" db="EMBL/GenBank/DDBJ databases">
        <title>Aeromicrobium sp. M2KJ-4, whole genome shotgun sequence.</title>
        <authorList>
            <person name="Tuo L."/>
        </authorList>
    </citation>
    <scope>NUCLEOTIDE SEQUENCE [LARGE SCALE GENOMIC DNA]</scope>
    <source>
        <strain evidence="2 3">M2KJ-4</strain>
    </source>
</reference>
<protein>
    <recommendedName>
        <fullName evidence="1">ARB-07466-like C-terminal domain-containing protein</fullName>
    </recommendedName>
</protein>
<feature type="domain" description="ARB-07466-like C-terminal" evidence="1">
    <location>
        <begin position="177"/>
        <end position="259"/>
    </location>
</feature>
<name>A0A371P8F7_9ACTN</name>
<dbReference type="Proteomes" id="UP000265581">
    <property type="component" value="Unassembled WGS sequence"/>
</dbReference>
<keyword evidence="3" id="KW-1185">Reference proteome</keyword>
<dbReference type="OrthoDB" id="5171895at2"/>
<gene>
    <name evidence="2" type="ORF">DX116_00550</name>
</gene>
<dbReference type="RefSeq" id="WP_119702309.1">
    <property type="nucleotide sequence ID" value="NZ_JBHSOI010000001.1"/>
</dbReference>
<organism evidence="2 3">
    <name type="scientific">Aeromicrobium endophyticum</name>
    <dbReference type="NCBI Taxonomy" id="2292704"/>
    <lineage>
        <taxon>Bacteria</taxon>
        <taxon>Bacillati</taxon>
        <taxon>Actinomycetota</taxon>
        <taxon>Actinomycetes</taxon>
        <taxon>Propionibacteriales</taxon>
        <taxon>Nocardioidaceae</taxon>
        <taxon>Aeromicrobium</taxon>
    </lineage>
</organism>
<evidence type="ECO:0000313" key="2">
    <source>
        <dbReference type="EMBL" id="REK72175.1"/>
    </source>
</evidence>